<evidence type="ECO:0000256" key="1">
    <source>
        <dbReference type="SAM" id="MobiDB-lite"/>
    </source>
</evidence>
<dbReference type="AlphaFoldDB" id="A0A9D7HW26"/>
<gene>
    <name evidence="3" type="ORF">IPH26_20140</name>
</gene>
<proteinExistence type="predicted"/>
<feature type="region of interest" description="Disordered" evidence="1">
    <location>
        <begin position="346"/>
        <end position="368"/>
    </location>
</feature>
<dbReference type="EMBL" id="JADJEV010000005">
    <property type="protein sequence ID" value="MBK6975145.1"/>
    <property type="molecule type" value="Genomic_DNA"/>
</dbReference>
<protein>
    <submittedName>
        <fullName evidence="3">Uncharacterized protein</fullName>
    </submittedName>
</protein>
<evidence type="ECO:0000313" key="3">
    <source>
        <dbReference type="EMBL" id="MBK6975145.1"/>
    </source>
</evidence>
<evidence type="ECO:0000313" key="4">
    <source>
        <dbReference type="Proteomes" id="UP000807785"/>
    </source>
</evidence>
<name>A0A9D7HW26_9PROT</name>
<dbReference type="Proteomes" id="UP000807785">
    <property type="component" value="Unassembled WGS sequence"/>
</dbReference>
<comment type="caution">
    <text evidence="3">The sequence shown here is derived from an EMBL/GenBank/DDBJ whole genome shotgun (WGS) entry which is preliminary data.</text>
</comment>
<reference evidence="3" key="1">
    <citation type="submission" date="2020-10" db="EMBL/GenBank/DDBJ databases">
        <title>Connecting structure to function with the recovery of over 1000 high-quality activated sludge metagenome-assembled genomes encoding full-length rRNA genes using long-read sequencing.</title>
        <authorList>
            <person name="Singleton C.M."/>
            <person name="Petriglieri F."/>
            <person name="Kristensen J.M."/>
            <person name="Kirkegaard R.H."/>
            <person name="Michaelsen T.Y."/>
            <person name="Andersen M.H."/>
            <person name="Karst S.M."/>
            <person name="Dueholm M.S."/>
            <person name="Nielsen P.H."/>
            <person name="Albertsen M."/>
        </authorList>
    </citation>
    <scope>NUCLEOTIDE SEQUENCE</scope>
    <source>
        <strain evidence="3">Bjer_18-Q3-R1-45_BAT3C.347</strain>
    </source>
</reference>
<evidence type="ECO:0000256" key="2">
    <source>
        <dbReference type="SAM" id="SignalP"/>
    </source>
</evidence>
<feature type="compositionally biased region" description="Basic residues" evidence="1">
    <location>
        <begin position="226"/>
        <end position="237"/>
    </location>
</feature>
<accession>A0A9D7HW26</accession>
<feature type="chain" id="PRO_5038548407" evidence="2">
    <location>
        <begin position="22"/>
        <end position="627"/>
    </location>
</feature>
<keyword evidence="2" id="KW-0732">Signal</keyword>
<organism evidence="3 4">
    <name type="scientific">Candidatus Methylophosphatis roskildensis</name>
    <dbReference type="NCBI Taxonomy" id="2899263"/>
    <lineage>
        <taxon>Bacteria</taxon>
        <taxon>Pseudomonadati</taxon>
        <taxon>Pseudomonadota</taxon>
        <taxon>Betaproteobacteria</taxon>
        <taxon>Nitrosomonadales</taxon>
        <taxon>Sterolibacteriaceae</taxon>
        <taxon>Candidatus Methylophosphatis</taxon>
    </lineage>
</organism>
<sequence>MPPSRFLPLLVLALLSLDAQALGIGEIVSQPRLGERLRIEVRLLTDGESALEPGCIRLAPGDNADDLPWVRGARVRLQGGARPTLVIESNEAVNHPIYLLGLRVSCGAEVKREFTLMPQPPVELPVASSPTPLSGAPDASRAAIATPAGEAGTSGWMTLEGETLSGIASALFPNDPARQKSFIRDAARVNPRLFRGVADPAQHPLPAGESLALPGTGARKAERVKARPKVAKPRPARAARPTRDADSPAPVVRKSTPTPRRSEDILSVASGTDSESGLKFSTLLNDSRSRGLTEEQRERLRQEQRLIAELDEKIIASLALAEKIRNMEGYLDKLQGDMLQLDQKIQSSKTEPAQVTPPPAAQAVPSAAPAVAAKAPAARTPEDDSIPWQYPLLAAAVGLAGWLWWRRRRPVEDTYSHYSDGVAAIEEPTPEPPAAPEHTVIMAPSMQQTPAAEPLSLDLEDHHEQDNRIGVAEHDSALELAEIMLSFGRVQGAAQTLSDYIHANPRQAIRPWLKLLEVYHGAGMRAEFEALVEQFHRNFNVQKITWGDYAQDLARASLEDLPHLVQEVVSSWGLPACLNLLQGHLNDNREGTRMGFPLGVVDDIATLVALLEARLEPRPATPAQAAA</sequence>
<feature type="region of interest" description="Disordered" evidence="1">
    <location>
        <begin position="198"/>
        <end position="279"/>
    </location>
</feature>
<feature type="signal peptide" evidence="2">
    <location>
        <begin position="1"/>
        <end position="21"/>
    </location>
</feature>